<dbReference type="InterPro" id="IPR036259">
    <property type="entry name" value="MFS_trans_sf"/>
</dbReference>
<dbReference type="OrthoDB" id="9812189at2"/>
<feature type="transmembrane region" description="Helical" evidence="6">
    <location>
        <begin position="343"/>
        <end position="364"/>
    </location>
</feature>
<gene>
    <name evidence="8" type="ordered locus">Tola_1855</name>
</gene>
<evidence type="ECO:0000256" key="5">
    <source>
        <dbReference type="ARBA" id="ARBA00023136"/>
    </source>
</evidence>
<dbReference type="STRING" id="595494.Tola_1855"/>
<keyword evidence="3 6" id="KW-0812">Transmembrane</keyword>
<evidence type="ECO:0000259" key="7">
    <source>
        <dbReference type="PROSITE" id="PS50850"/>
    </source>
</evidence>
<evidence type="ECO:0000256" key="6">
    <source>
        <dbReference type="SAM" id="Phobius"/>
    </source>
</evidence>
<dbReference type="SUPFAM" id="SSF103473">
    <property type="entry name" value="MFS general substrate transporter"/>
    <property type="match status" value="1"/>
</dbReference>
<keyword evidence="5 6" id="KW-0472">Membrane</keyword>
<dbReference type="eggNOG" id="COG2814">
    <property type="taxonomic scope" value="Bacteria"/>
</dbReference>
<feature type="transmembrane region" description="Helical" evidence="6">
    <location>
        <begin position="280"/>
        <end position="301"/>
    </location>
</feature>
<evidence type="ECO:0000256" key="3">
    <source>
        <dbReference type="ARBA" id="ARBA00022692"/>
    </source>
</evidence>
<feature type="transmembrane region" description="Helical" evidence="6">
    <location>
        <begin position="376"/>
        <end position="393"/>
    </location>
</feature>
<dbReference type="AlphaFoldDB" id="C4LFU6"/>
<evidence type="ECO:0000313" key="9">
    <source>
        <dbReference type="Proteomes" id="UP000009073"/>
    </source>
</evidence>
<dbReference type="InterPro" id="IPR050189">
    <property type="entry name" value="MFS_Efflux_Transporters"/>
</dbReference>
<dbReference type="PROSITE" id="PS50850">
    <property type="entry name" value="MFS"/>
    <property type="match status" value="1"/>
</dbReference>
<evidence type="ECO:0000256" key="2">
    <source>
        <dbReference type="ARBA" id="ARBA00022475"/>
    </source>
</evidence>
<dbReference type="Gene3D" id="1.20.1250.20">
    <property type="entry name" value="MFS general substrate transporter like domains"/>
    <property type="match status" value="1"/>
</dbReference>
<dbReference type="InterPro" id="IPR020846">
    <property type="entry name" value="MFS_dom"/>
</dbReference>
<dbReference type="KEGG" id="tau:Tola_1855"/>
<feature type="transmembrane region" description="Helical" evidence="6">
    <location>
        <begin position="145"/>
        <end position="166"/>
    </location>
</feature>
<keyword evidence="9" id="KW-1185">Reference proteome</keyword>
<dbReference type="PANTHER" id="PTHR43124">
    <property type="entry name" value="PURINE EFFLUX PUMP PBUE"/>
    <property type="match status" value="1"/>
</dbReference>
<dbReference type="EMBL" id="CP001616">
    <property type="protein sequence ID" value="ACQ93463.1"/>
    <property type="molecule type" value="Genomic_DNA"/>
</dbReference>
<evidence type="ECO:0000256" key="4">
    <source>
        <dbReference type="ARBA" id="ARBA00022989"/>
    </source>
</evidence>
<protein>
    <submittedName>
        <fullName evidence="8">Major facilitator superfamily MFS_1</fullName>
    </submittedName>
</protein>
<name>C4LFU6_TOLAT</name>
<feature type="transmembrane region" description="Helical" evidence="6">
    <location>
        <begin position="115"/>
        <end position="133"/>
    </location>
</feature>
<dbReference type="GO" id="GO:0005886">
    <property type="term" value="C:plasma membrane"/>
    <property type="evidence" value="ECO:0007669"/>
    <property type="project" value="UniProtKB-SubCell"/>
</dbReference>
<feature type="domain" description="Major facilitator superfamily (MFS) profile" evidence="7">
    <location>
        <begin position="20"/>
        <end position="394"/>
    </location>
</feature>
<feature type="transmembrane region" description="Helical" evidence="6">
    <location>
        <begin position="20"/>
        <end position="39"/>
    </location>
</feature>
<dbReference type="CDD" id="cd17324">
    <property type="entry name" value="MFS_NepI_like"/>
    <property type="match status" value="1"/>
</dbReference>
<accession>C4LFU6</accession>
<keyword evidence="2" id="KW-1003">Cell membrane</keyword>
<organism evidence="8 9">
    <name type="scientific">Tolumonas auensis (strain DSM 9187 / NBRC 110442 / TA 4)</name>
    <dbReference type="NCBI Taxonomy" id="595494"/>
    <lineage>
        <taxon>Bacteria</taxon>
        <taxon>Pseudomonadati</taxon>
        <taxon>Pseudomonadota</taxon>
        <taxon>Gammaproteobacteria</taxon>
        <taxon>Aeromonadales</taxon>
        <taxon>Aeromonadaceae</taxon>
        <taxon>Tolumonas</taxon>
    </lineage>
</organism>
<dbReference type="HOGENOM" id="CLU_001265_61_1_6"/>
<feature type="transmembrane region" description="Helical" evidence="6">
    <location>
        <begin position="212"/>
        <end position="234"/>
    </location>
</feature>
<feature type="transmembrane region" description="Helical" evidence="6">
    <location>
        <begin position="172"/>
        <end position="191"/>
    </location>
</feature>
<evidence type="ECO:0000313" key="8">
    <source>
        <dbReference type="EMBL" id="ACQ93463.1"/>
    </source>
</evidence>
<proteinExistence type="predicted"/>
<dbReference type="RefSeq" id="WP_015878934.1">
    <property type="nucleotide sequence ID" value="NC_012691.1"/>
</dbReference>
<dbReference type="Pfam" id="PF07690">
    <property type="entry name" value="MFS_1"/>
    <property type="match status" value="1"/>
</dbReference>
<dbReference type="InterPro" id="IPR011701">
    <property type="entry name" value="MFS"/>
</dbReference>
<reference evidence="8 9" key="2">
    <citation type="journal article" date="2011" name="Stand. Genomic Sci.">
        <title>Complete genome sequence of Tolumonas auensis type strain (TA 4).</title>
        <authorList>
            <person name="Chertkov O."/>
            <person name="Copeland A."/>
            <person name="Lucas S."/>
            <person name="Lapidus A."/>
            <person name="Berry K.W."/>
            <person name="Detter J.C."/>
            <person name="Del Rio T.G."/>
            <person name="Hammon N."/>
            <person name="Dalin E."/>
            <person name="Tice H."/>
            <person name="Pitluck S."/>
            <person name="Richardson P."/>
            <person name="Bruce D."/>
            <person name="Goodwin L."/>
            <person name="Han C."/>
            <person name="Tapia R."/>
            <person name="Saunders E."/>
            <person name="Schmutz J."/>
            <person name="Brettin T."/>
            <person name="Larimer F."/>
            <person name="Land M."/>
            <person name="Hauser L."/>
            <person name="Spring S."/>
            <person name="Rohde M."/>
            <person name="Kyrpides N.C."/>
            <person name="Ivanova N."/>
            <person name="Goker M."/>
            <person name="Beller H.R."/>
            <person name="Klenk H.P."/>
            <person name="Woyke T."/>
        </authorList>
    </citation>
    <scope>NUCLEOTIDE SEQUENCE [LARGE SCALE GENOMIC DNA]</scope>
    <source>
        <strain evidence="9">DSM 9187 / TA4</strain>
    </source>
</reference>
<keyword evidence="4 6" id="KW-1133">Transmembrane helix</keyword>
<feature type="transmembrane region" description="Helical" evidence="6">
    <location>
        <begin position="59"/>
        <end position="78"/>
    </location>
</feature>
<dbReference type="PANTHER" id="PTHR43124:SF5">
    <property type="entry name" value="PURINE RIBONUCLEOSIDE EFFLUX PUMP NEPI"/>
    <property type="match status" value="1"/>
</dbReference>
<reference evidence="9" key="1">
    <citation type="submission" date="2009-05" db="EMBL/GenBank/DDBJ databases">
        <title>Complete sequence of Tolumonas auensis DSM 9187.</title>
        <authorList>
            <consortium name="US DOE Joint Genome Institute"/>
            <person name="Lucas S."/>
            <person name="Copeland A."/>
            <person name="Lapidus A."/>
            <person name="Glavina del Rio T."/>
            <person name="Tice H."/>
            <person name="Bruce D."/>
            <person name="Goodwin L."/>
            <person name="Pitluck S."/>
            <person name="Chertkov O."/>
            <person name="Brettin T."/>
            <person name="Detter J.C."/>
            <person name="Han C."/>
            <person name="Larimer F."/>
            <person name="Land M."/>
            <person name="Hauser L."/>
            <person name="Kyrpides N."/>
            <person name="Mikhailova N."/>
            <person name="Spring S."/>
            <person name="Beller H."/>
        </authorList>
    </citation>
    <scope>NUCLEOTIDE SEQUENCE [LARGE SCALE GENOMIC DNA]</scope>
    <source>
        <strain evidence="9">DSM 9187 / TA4</strain>
    </source>
</reference>
<sequence length="401" mass="43175">MLIDSTVNTRIEDETANWGAVFAMSLCVFVLIASEFLPVSLLTPIASDLMMTEGQTGQTISVSGIFAVITSLYVAVITRTMDRRVVMLTLTFIMILSGFVVTFAPNYFVLMVGRALLGIVIGGFWSLSTATLMRLLPAEALPKGLAILNGGNALAATVAAPVGSFLGESIGWRGAFFTIVPLAIISLIWQMKTFPSMKPIHIRVISLNVFKLFGRLEFSIGMAAILCLFMGQFSLSTYMRPFLETVTGMTVSRLSFTLLVLGVTGFIGTIVVGRLLSKTLFPILIGWPFIMSLIGLGFISFGSDEYSTIWVVAAWGFIGTSACVGWSVWLANVAPNDMEQGGGLMVAVIQLAITLGAGIGGVLYDHHGYKTTFSTSAFILLCAAALSFIAYRMRYSVRAMS</sequence>
<feature type="transmembrane region" description="Helical" evidence="6">
    <location>
        <begin position="254"/>
        <end position="273"/>
    </location>
</feature>
<evidence type="ECO:0000256" key="1">
    <source>
        <dbReference type="ARBA" id="ARBA00004651"/>
    </source>
</evidence>
<feature type="transmembrane region" description="Helical" evidence="6">
    <location>
        <begin position="85"/>
        <end position="109"/>
    </location>
</feature>
<dbReference type="Proteomes" id="UP000009073">
    <property type="component" value="Chromosome"/>
</dbReference>
<comment type="subcellular location">
    <subcellularLocation>
        <location evidence="1">Cell membrane</location>
        <topology evidence="1">Multi-pass membrane protein</topology>
    </subcellularLocation>
</comment>
<feature type="transmembrane region" description="Helical" evidence="6">
    <location>
        <begin position="307"/>
        <end position="331"/>
    </location>
</feature>
<dbReference type="GO" id="GO:0022857">
    <property type="term" value="F:transmembrane transporter activity"/>
    <property type="evidence" value="ECO:0007669"/>
    <property type="project" value="InterPro"/>
</dbReference>